<keyword evidence="2" id="KW-0472">Membrane</keyword>
<keyword evidence="4" id="KW-1185">Reference proteome</keyword>
<evidence type="ECO:0000313" key="4">
    <source>
        <dbReference type="Proteomes" id="UP001370758"/>
    </source>
</evidence>
<gene>
    <name evidence="3" type="ORF">TWF481_001642</name>
</gene>
<sequence length="142" mass="15974">MASFLKTIRPPRLQPRISALPTLPPLRRPTTPSHFIYIHMLKPTVQIQIPRRAFSTPAPQKPSPGPGPNPNHGQEVSHEMPKINWRDLGASRTVKIVVIVALSIVGTMETIFYVKLFMRRFFPDEEKPVAENESVVEGSKST</sequence>
<dbReference type="Proteomes" id="UP001370758">
    <property type="component" value="Unassembled WGS sequence"/>
</dbReference>
<feature type="transmembrane region" description="Helical" evidence="2">
    <location>
        <begin position="96"/>
        <end position="114"/>
    </location>
</feature>
<evidence type="ECO:0000313" key="3">
    <source>
        <dbReference type="EMBL" id="KAK6496652.1"/>
    </source>
</evidence>
<protein>
    <submittedName>
        <fullName evidence="3">Uncharacterized protein</fullName>
    </submittedName>
</protein>
<feature type="compositionally biased region" description="Pro residues" evidence="1">
    <location>
        <begin position="59"/>
        <end position="69"/>
    </location>
</feature>
<keyword evidence="2" id="KW-0812">Transmembrane</keyword>
<organism evidence="3 4">
    <name type="scientific">Arthrobotrys musiformis</name>
    <dbReference type="NCBI Taxonomy" id="47236"/>
    <lineage>
        <taxon>Eukaryota</taxon>
        <taxon>Fungi</taxon>
        <taxon>Dikarya</taxon>
        <taxon>Ascomycota</taxon>
        <taxon>Pezizomycotina</taxon>
        <taxon>Orbiliomycetes</taxon>
        <taxon>Orbiliales</taxon>
        <taxon>Orbiliaceae</taxon>
        <taxon>Arthrobotrys</taxon>
    </lineage>
</organism>
<comment type="caution">
    <text evidence="3">The sequence shown here is derived from an EMBL/GenBank/DDBJ whole genome shotgun (WGS) entry which is preliminary data.</text>
</comment>
<dbReference type="AlphaFoldDB" id="A0AAV9VV45"/>
<dbReference type="EMBL" id="JAVHJL010000010">
    <property type="protein sequence ID" value="KAK6496652.1"/>
    <property type="molecule type" value="Genomic_DNA"/>
</dbReference>
<feature type="region of interest" description="Disordered" evidence="1">
    <location>
        <begin position="49"/>
        <end position="82"/>
    </location>
</feature>
<keyword evidence="2" id="KW-1133">Transmembrane helix</keyword>
<proteinExistence type="predicted"/>
<accession>A0AAV9VV45</accession>
<evidence type="ECO:0000256" key="1">
    <source>
        <dbReference type="SAM" id="MobiDB-lite"/>
    </source>
</evidence>
<reference evidence="3 4" key="1">
    <citation type="submission" date="2023-08" db="EMBL/GenBank/DDBJ databases">
        <authorList>
            <person name="Palmer J.M."/>
        </authorList>
    </citation>
    <scope>NUCLEOTIDE SEQUENCE [LARGE SCALE GENOMIC DNA]</scope>
    <source>
        <strain evidence="3 4">TWF481</strain>
    </source>
</reference>
<name>A0AAV9VV45_9PEZI</name>
<evidence type="ECO:0000256" key="2">
    <source>
        <dbReference type="SAM" id="Phobius"/>
    </source>
</evidence>